<name>A0A0V1MSY7_9BILA</name>
<dbReference type="Proteomes" id="UP000054843">
    <property type="component" value="Unassembled WGS sequence"/>
</dbReference>
<evidence type="ECO:0000313" key="2">
    <source>
        <dbReference type="Proteomes" id="UP000054843"/>
    </source>
</evidence>
<dbReference type="OrthoDB" id="10586988at2759"/>
<gene>
    <name evidence="1" type="ORF">T10_5654</name>
</gene>
<organism evidence="1 2">
    <name type="scientific">Trichinella papuae</name>
    <dbReference type="NCBI Taxonomy" id="268474"/>
    <lineage>
        <taxon>Eukaryota</taxon>
        <taxon>Metazoa</taxon>
        <taxon>Ecdysozoa</taxon>
        <taxon>Nematoda</taxon>
        <taxon>Enoplea</taxon>
        <taxon>Dorylaimia</taxon>
        <taxon>Trichinellida</taxon>
        <taxon>Trichinellidae</taxon>
        <taxon>Trichinella</taxon>
    </lineage>
</organism>
<protein>
    <submittedName>
        <fullName evidence="1">Uncharacterized protein</fullName>
    </submittedName>
</protein>
<reference evidence="1 2" key="1">
    <citation type="submission" date="2015-01" db="EMBL/GenBank/DDBJ databases">
        <title>Evolution of Trichinella species and genotypes.</title>
        <authorList>
            <person name="Korhonen P.K."/>
            <person name="Edoardo P."/>
            <person name="Giuseppe L.R."/>
            <person name="Gasser R.B."/>
        </authorList>
    </citation>
    <scope>NUCLEOTIDE SEQUENCE [LARGE SCALE GENOMIC DNA]</scope>
    <source>
        <strain evidence="1">ISS1980</strain>
    </source>
</reference>
<dbReference type="AlphaFoldDB" id="A0A0V1MSY7"/>
<comment type="caution">
    <text evidence="1">The sequence shown here is derived from an EMBL/GenBank/DDBJ whole genome shotgun (WGS) entry which is preliminary data.</text>
</comment>
<proteinExistence type="predicted"/>
<evidence type="ECO:0000313" key="1">
    <source>
        <dbReference type="EMBL" id="KRZ74675.1"/>
    </source>
</evidence>
<dbReference type="EMBL" id="JYDO01000047">
    <property type="protein sequence ID" value="KRZ74675.1"/>
    <property type="molecule type" value="Genomic_DNA"/>
</dbReference>
<accession>A0A0V1MSY7</accession>
<sequence>MTEHYCPRQRILNEYVTDLSKRFHLFHMSHHGRGSGKFQTVLNGMISPKPPFLCALRSAEIMEENLQQMRAIPVLLGALQKTLTDLVYHEGRELKGREMEGERSTVMEEVKVVRR</sequence>
<keyword evidence="2" id="KW-1185">Reference proteome</keyword>